<dbReference type="EMBL" id="JAHRIN010069239">
    <property type="protein sequence ID" value="MEQ2215965.1"/>
    <property type="molecule type" value="Genomic_DNA"/>
</dbReference>
<feature type="signal peptide" evidence="2">
    <location>
        <begin position="1"/>
        <end position="22"/>
    </location>
</feature>
<feature type="compositionally biased region" description="Acidic residues" evidence="1">
    <location>
        <begin position="209"/>
        <end position="235"/>
    </location>
</feature>
<evidence type="ECO:0000313" key="4">
    <source>
        <dbReference type="Proteomes" id="UP001434883"/>
    </source>
</evidence>
<keyword evidence="4" id="KW-1185">Reference proteome</keyword>
<comment type="caution">
    <text evidence="3">The sequence shown here is derived from an EMBL/GenBank/DDBJ whole genome shotgun (WGS) entry which is preliminary data.</text>
</comment>
<feature type="compositionally biased region" description="Polar residues" evidence="1">
    <location>
        <begin position="250"/>
        <end position="262"/>
    </location>
</feature>
<protein>
    <submittedName>
        <fullName evidence="3">Uncharacterized protein</fullName>
    </submittedName>
</protein>
<accession>A0ABV0S5Y3</accession>
<feature type="chain" id="PRO_5045059473" evidence="2">
    <location>
        <begin position="23"/>
        <end position="277"/>
    </location>
</feature>
<gene>
    <name evidence="3" type="ORF">XENOCAPTIV_008663</name>
</gene>
<feature type="region of interest" description="Disordered" evidence="1">
    <location>
        <begin position="164"/>
        <end position="263"/>
    </location>
</feature>
<evidence type="ECO:0000256" key="1">
    <source>
        <dbReference type="SAM" id="MobiDB-lite"/>
    </source>
</evidence>
<dbReference type="Proteomes" id="UP001434883">
    <property type="component" value="Unassembled WGS sequence"/>
</dbReference>
<feature type="region of interest" description="Disordered" evidence="1">
    <location>
        <begin position="117"/>
        <end position="142"/>
    </location>
</feature>
<name>A0ABV0S5Y3_9TELE</name>
<evidence type="ECO:0000313" key="3">
    <source>
        <dbReference type="EMBL" id="MEQ2215965.1"/>
    </source>
</evidence>
<feature type="non-terminal residue" evidence="3">
    <location>
        <position position="1"/>
    </location>
</feature>
<organism evidence="3 4">
    <name type="scientific">Xenoophorus captivus</name>
    <dbReference type="NCBI Taxonomy" id="1517983"/>
    <lineage>
        <taxon>Eukaryota</taxon>
        <taxon>Metazoa</taxon>
        <taxon>Chordata</taxon>
        <taxon>Craniata</taxon>
        <taxon>Vertebrata</taxon>
        <taxon>Euteleostomi</taxon>
        <taxon>Actinopterygii</taxon>
        <taxon>Neopterygii</taxon>
        <taxon>Teleostei</taxon>
        <taxon>Neoteleostei</taxon>
        <taxon>Acanthomorphata</taxon>
        <taxon>Ovalentaria</taxon>
        <taxon>Atherinomorphae</taxon>
        <taxon>Cyprinodontiformes</taxon>
        <taxon>Goodeidae</taxon>
        <taxon>Xenoophorus</taxon>
    </lineage>
</organism>
<proteinExistence type="predicted"/>
<sequence>LAFKIKSKVGYVLLLKLAAARGAKCGVPAGSVAVAAGAASSTSECPPQAAPFQPDAAVKASALPTSKPSTPSISMTAALENVGAVNQTRGEVIRMGLAQHEEPLFLKCSPAHRRTAALSAQSSMDESSSSLASRSRSVSPLRSKNQNALLIGLSAGMASMERLLQEESDRSPPDVIGAGDFNGNPPQDGDNELFNRMATELDQDNQMAVDDDEDDEDEEDEDEECSNGSPGDDEAKELLSNGVGDERQNNGKQLNEEWQSGRRTSHGIVRLVLMIYS</sequence>
<reference evidence="3 4" key="1">
    <citation type="submission" date="2021-06" db="EMBL/GenBank/DDBJ databases">
        <authorList>
            <person name="Palmer J.M."/>
        </authorList>
    </citation>
    <scope>NUCLEOTIDE SEQUENCE [LARGE SCALE GENOMIC DNA]</scope>
    <source>
        <strain evidence="3 4">XC_2019</strain>
        <tissue evidence="3">Muscle</tissue>
    </source>
</reference>
<keyword evidence="2" id="KW-0732">Signal</keyword>
<evidence type="ECO:0000256" key="2">
    <source>
        <dbReference type="SAM" id="SignalP"/>
    </source>
</evidence>